<feature type="domain" description="EAL" evidence="2">
    <location>
        <begin position="347"/>
        <end position="600"/>
    </location>
</feature>
<evidence type="ECO:0000259" key="2">
    <source>
        <dbReference type="PROSITE" id="PS50883"/>
    </source>
</evidence>
<dbReference type="CDD" id="cd00130">
    <property type="entry name" value="PAS"/>
    <property type="match status" value="1"/>
</dbReference>
<sequence length="600" mass="65594">MRSSQLSGHRFSRAGLLDTLGHIVALTVTSAWEPPAMHRPALPFGSEPILALSEAWEASPFGLFVCDEEGRFLAVNAAYERLSGYSREDLLAGMRHTELLDAAEARRRDAELTLLHRAGASLAKHRHDASWHYRRPDGERLAVRLALAPVPGRQALAGAVIDLQAGLPQNYAQLWYASHHDARTRLPNLAWALERLELRIQRARLSEDTFSVIVVEADNLERLRSSLGSTVLERVLQVMAARLRSALRAGESLACLDGTRFLVLTDASRPEIEGRVVQWLDMLAQPVVALDRSVRLGASAGLAPGDAATDADSLIRRAGLALDAARTGESANWRWFERGMQAEAVGKLELEQLLREALHQDQFHLVFQPQVNLASGEIALMESLLRWRHPVRGLISSAEFIPVAERCGLIVALGAWVMDQACKEAARLLRKLGRVPVVTVNVSPPQIQNGLLVPMIQRCLAAHGLPPHCLEVEVTEGVMLGDTEAAMATLGGLRDMGVKVALDDFGTGYSSLAYLTRMPVDRLKVDRAFVQAMLEDDRSRAVVSAIIAMAHALGLRVTAEGVETQAQADALRALNCDEIQGYWFSRPLAVPALEAALVPL</sequence>
<dbReference type="InterPro" id="IPR029787">
    <property type="entry name" value="Nucleotide_cyclase"/>
</dbReference>
<dbReference type="CDD" id="cd01949">
    <property type="entry name" value="GGDEF"/>
    <property type="match status" value="1"/>
</dbReference>
<dbReference type="PROSITE" id="PS50887">
    <property type="entry name" value="GGDEF"/>
    <property type="match status" value="1"/>
</dbReference>
<dbReference type="Gene3D" id="3.20.20.450">
    <property type="entry name" value="EAL domain"/>
    <property type="match status" value="1"/>
</dbReference>
<proteinExistence type="predicted"/>
<gene>
    <name evidence="4" type="ORF">AMP9_2709</name>
</gene>
<dbReference type="NCBIfam" id="TIGR00229">
    <property type="entry name" value="sensory_box"/>
    <property type="match status" value="1"/>
</dbReference>
<dbReference type="SUPFAM" id="SSF55073">
    <property type="entry name" value="Nucleotide cyclase"/>
    <property type="match status" value="1"/>
</dbReference>
<dbReference type="Gene3D" id="3.30.450.20">
    <property type="entry name" value="PAS domain"/>
    <property type="match status" value="1"/>
</dbReference>
<dbReference type="SUPFAM" id="SSF55785">
    <property type="entry name" value="PYP-like sensor domain (PAS domain)"/>
    <property type="match status" value="1"/>
</dbReference>
<dbReference type="PANTHER" id="PTHR44757:SF2">
    <property type="entry name" value="BIOFILM ARCHITECTURE MAINTENANCE PROTEIN MBAA"/>
    <property type="match status" value="1"/>
</dbReference>
<dbReference type="AlphaFoldDB" id="A0A484Q2I6"/>
<reference evidence="4" key="1">
    <citation type="submission" date="2019-03" db="EMBL/GenBank/DDBJ databases">
        <authorList>
            <person name="Danneels B."/>
        </authorList>
    </citation>
    <scope>NUCLEOTIDE SEQUENCE</scope>
</reference>
<dbReference type="PANTHER" id="PTHR44757">
    <property type="entry name" value="DIGUANYLATE CYCLASE DGCP"/>
    <property type="match status" value="1"/>
</dbReference>
<accession>A0A484Q2I6</accession>
<dbReference type="NCBIfam" id="TIGR00254">
    <property type="entry name" value="GGDEF"/>
    <property type="match status" value="1"/>
</dbReference>
<dbReference type="InterPro" id="IPR043128">
    <property type="entry name" value="Rev_trsase/Diguanyl_cyclase"/>
</dbReference>
<dbReference type="Gene3D" id="3.30.70.270">
    <property type="match status" value="1"/>
</dbReference>
<dbReference type="PROSITE" id="PS50883">
    <property type="entry name" value="EAL"/>
    <property type="match status" value="1"/>
</dbReference>
<dbReference type="SMART" id="SM00091">
    <property type="entry name" value="PAS"/>
    <property type="match status" value="1"/>
</dbReference>
<dbReference type="InterPro" id="IPR013656">
    <property type="entry name" value="PAS_4"/>
</dbReference>
<dbReference type="SMART" id="SM00052">
    <property type="entry name" value="EAL"/>
    <property type="match status" value="1"/>
</dbReference>
<dbReference type="SMART" id="SM00267">
    <property type="entry name" value="GGDEF"/>
    <property type="match status" value="1"/>
</dbReference>
<feature type="domain" description="GGDEF" evidence="3">
    <location>
        <begin position="208"/>
        <end position="338"/>
    </location>
</feature>
<feature type="domain" description="PAS" evidence="1">
    <location>
        <begin position="52"/>
        <end position="91"/>
    </location>
</feature>
<dbReference type="SUPFAM" id="SSF141868">
    <property type="entry name" value="EAL domain-like"/>
    <property type="match status" value="1"/>
</dbReference>
<dbReference type="InterPro" id="IPR035965">
    <property type="entry name" value="PAS-like_dom_sf"/>
</dbReference>
<dbReference type="Pfam" id="PF00990">
    <property type="entry name" value="GGDEF"/>
    <property type="match status" value="1"/>
</dbReference>
<dbReference type="PROSITE" id="PS50112">
    <property type="entry name" value="PAS"/>
    <property type="match status" value="1"/>
</dbReference>
<name>A0A484Q2I6_9ZZZZ</name>
<dbReference type="InterPro" id="IPR001633">
    <property type="entry name" value="EAL_dom"/>
</dbReference>
<protein>
    <submittedName>
        <fullName evidence="4">Diguanylate cyclase/phosphodiesterase (GGDEF &amp; EAL domains) with PAS/PAC sensor(S)</fullName>
    </submittedName>
</protein>
<dbReference type="InterPro" id="IPR035919">
    <property type="entry name" value="EAL_sf"/>
</dbReference>
<dbReference type="CDD" id="cd01948">
    <property type="entry name" value="EAL"/>
    <property type="match status" value="1"/>
</dbReference>
<organism evidence="4">
    <name type="scientific">plant metagenome</name>
    <dbReference type="NCBI Taxonomy" id="1297885"/>
    <lineage>
        <taxon>unclassified sequences</taxon>
        <taxon>metagenomes</taxon>
        <taxon>organismal metagenomes</taxon>
    </lineage>
</organism>
<dbReference type="Pfam" id="PF00563">
    <property type="entry name" value="EAL"/>
    <property type="match status" value="1"/>
</dbReference>
<dbReference type="InterPro" id="IPR052155">
    <property type="entry name" value="Biofilm_reg_signaling"/>
</dbReference>
<dbReference type="InterPro" id="IPR000014">
    <property type="entry name" value="PAS"/>
</dbReference>
<evidence type="ECO:0000259" key="3">
    <source>
        <dbReference type="PROSITE" id="PS50887"/>
    </source>
</evidence>
<dbReference type="InterPro" id="IPR000160">
    <property type="entry name" value="GGDEF_dom"/>
</dbReference>
<dbReference type="EMBL" id="CAADHY010000032">
    <property type="protein sequence ID" value="VFR32482.1"/>
    <property type="molecule type" value="Genomic_DNA"/>
</dbReference>
<dbReference type="Pfam" id="PF08448">
    <property type="entry name" value="PAS_4"/>
    <property type="match status" value="1"/>
</dbReference>
<evidence type="ECO:0000313" key="4">
    <source>
        <dbReference type="EMBL" id="VFR32482.1"/>
    </source>
</evidence>
<evidence type="ECO:0000259" key="1">
    <source>
        <dbReference type="PROSITE" id="PS50112"/>
    </source>
</evidence>